<evidence type="ECO:0008006" key="3">
    <source>
        <dbReference type="Google" id="ProtNLM"/>
    </source>
</evidence>
<dbReference type="PANTHER" id="PTHR35279">
    <property type="match status" value="1"/>
</dbReference>
<dbReference type="AlphaFoldDB" id="A0A2S9TH79"/>
<dbReference type="SUPFAM" id="SSF75005">
    <property type="entry name" value="Arabinanase/levansucrase/invertase"/>
    <property type="match status" value="1"/>
</dbReference>
<dbReference type="InterPro" id="IPR023296">
    <property type="entry name" value="Glyco_hydro_beta-prop_sf"/>
</dbReference>
<name>A0A2S9TH79_9BACT</name>
<comment type="caution">
    <text evidence="1">The sequence shown here is derived from an EMBL/GenBank/DDBJ whole genome shotgun (WGS) entry which is preliminary data.</text>
</comment>
<protein>
    <recommendedName>
        <fullName evidence="3">Glycosyl hydrolase family 32 N-terminal domain-containing protein</fullName>
    </recommendedName>
</protein>
<accession>A0A2S9TH79</accession>
<sequence length="313" mass="36588">MKWIKKGLIYEPNTSFEWNSKGYASVPTVYKISEDVLRIYFTARDIDNKTNISYIEVEAENPTNILYTHEKSVLSFGKIGMFDDCGAMASHVINVGNEVWMYYIGWNVRNTIAYHNSIGLAISKDRGMTFEKFSEGPLFDRTYKEPYFNAAPFILKENGIWKMWYLSNTDWVEYDGKSEPFYHIKYAESNNGIDWKREGKIAIDYKDENECGIVRACVLKDNDTYKMWYAHRNLQNYRTNKNSSYRIGYAESSDGMDWTRKDDEVGIDVSESGWDSEMIEYPFVYDHKGKRYMIYNGNTFGKTGFGYAVLEEN</sequence>
<dbReference type="Proteomes" id="UP000239151">
    <property type="component" value="Unassembled WGS sequence"/>
</dbReference>
<dbReference type="Gene3D" id="2.115.10.20">
    <property type="entry name" value="Glycosyl hydrolase domain, family 43"/>
    <property type="match status" value="2"/>
</dbReference>
<reference evidence="1 2" key="1">
    <citation type="submission" date="2017-09" db="EMBL/GenBank/DDBJ databases">
        <title>Reassesment of A. cryaerophilus.</title>
        <authorList>
            <person name="Perez-Cataluna A."/>
            <person name="Collado L."/>
            <person name="Salgado O."/>
            <person name="Lefinanco V."/>
            <person name="Figueras M.J."/>
        </authorList>
    </citation>
    <scope>NUCLEOTIDE SEQUENCE [LARGE SCALE GENOMIC DNA]</scope>
    <source>
        <strain evidence="1 2">LMG 9065</strain>
    </source>
</reference>
<gene>
    <name evidence="1" type="ORF">CJ670_04000</name>
</gene>
<evidence type="ECO:0000313" key="2">
    <source>
        <dbReference type="Proteomes" id="UP000239151"/>
    </source>
</evidence>
<organism evidence="1 2">
    <name type="scientific">Aliarcobacter cryaerophilus</name>
    <dbReference type="NCBI Taxonomy" id="28198"/>
    <lineage>
        <taxon>Bacteria</taxon>
        <taxon>Pseudomonadati</taxon>
        <taxon>Campylobacterota</taxon>
        <taxon>Epsilonproteobacteria</taxon>
        <taxon>Campylobacterales</taxon>
        <taxon>Arcobacteraceae</taxon>
        <taxon>Aliarcobacter</taxon>
    </lineage>
</organism>
<proteinExistence type="predicted"/>
<evidence type="ECO:0000313" key="1">
    <source>
        <dbReference type="EMBL" id="PRM98206.1"/>
    </source>
</evidence>
<dbReference type="EMBL" id="NXGI01000005">
    <property type="protein sequence ID" value="PRM98206.1"/>
    <property type="molecule type" value="Genomic_DNA"/>
</dbReference>
<dbReference type="PANTHER" id="PTHR35279:SF1">
    <property type="entry name" value="ARABINANASE_LEVANSUCRASE_INVERTASE"/>
    <property type="match status" value="1"/>
</dbReference>